<keyword evidence="2" id="KW-0285">Flavoprotein</keyword>
<organism evidence="6 7">
    <name type="scientific">Edwardsiella tarda ATCC 23685</name>
    <dbReference type="NCBI Taxonomy" id="500638"/>
    <lineage>
        <taxon>Bacteria</taxon>
        <taxon>Pseudomonadati</taxon>
        <taxon>Pseudomonadota</taxon>
        <taxon>Gammaproteobacteria</taxon>
        <taxon>Enterobacterales</taxon>
        <taxon>Hafniaceae</taxon>
        <taxon>Edwardsiella</taxon>
    </lineage>
</organism>
<comment type="cofactor">
    <cofactor evidence="1">
        <name>FAD</name>
        <dbReference type="ChEBI" id="CHEBI:57692"/>
    </cofactor>
</comment>
<dbReference type="PANTHER" id="PTHR10961:SF7">
    <property type="entry name" value="FAD DEPENDENT OXIDOREDUCTASE DOMAIN-CONTAINING PROTEIN"/>
    <property type="match status" value="1"/>
</dbReference>
<dbReference type="AlphaFoldDB" id="D4F6R7"/>
<keyword evidence="3" id="KW-0274">FAD</keyword>
<accession>D4F6R7</accession>
<evidence type="ECO:0000313" key="6">
    <source>
        <dbReference type="EMBL" id="EFE22542.1"/>
    </source>
</evidence>
<dbReference type="PANTHER" id="PTHR10961">
    <property type="entry name" value="PEROXISOMAL SARCOSINE OXIDASE"/>
    <property type="match status" value="1"/>
</dbReference>
<keyword evidence="4" id="KW-0560">Oxidoreductase</keyword>
<evidence type="ECO:0000256" key="1">
    <source>
        <dbReference type="ARBA" id="ARBA00001974"/>
    </source>
</evidence>
<protein>
    <submittedName>
        <fullName evidence="6">Sarcosine oxidase, monomeric form</fullName>
    </submittedName>
</protein>
<dbReference type="HOGENOM" id="CLU_007884_2_1_6"/>
<dbReference type="InterPro" id="IPR036188">
    <property type="entry name" value="FAD/NAD-bd_sf"/>
</dbReference>
<dbReference type="Gene3D" id="3.50.50.60">
    <property type="entry name" value="FAD/NAD(P)-binding domain"/>
    <property type="match status" value="1"/>
</dbReference>
<dbReference type="SUPFAM" id="SSF54373">
    <property type="entry name" value="FAD-linked reductases, C-terminal domain"/>
    <property type="match status" value="1"/>
</dbReference>
<reference evidence="6 7" key="1">
    <citation type="submission" date="2010-02" db="EMBL/GenBank/DDBJ databases">
        <authorList>
            <person name="Weinstock G."/>
            <person name="Sodergren E."/>
            <person name="Clifton S."/>
            <person name="Fulton L."/>
            <person name="Fulton B."/>
            <person name="Courtney L."/>
            <person name="Fronick C."/>
            <person name="Harrison M."/>
            <person name="Strong C."/>
            <person name="Farmer C."/>
            <person name="Delahaunty K."/>
            <person name="Markovic C."/>
            <person name="Hall O."/>
            <person name="Minx P."/>
            <person name="Tomlinson C."/>
            <person name="Mitreva M."/>
            <person name="Nelson J."/>
            <person name="Hou S."/>
            <person name="Wollam A."/>
            <person name="Pepin K.H."/>
            <person name="Johnson M."/>
            <person name="Bhonagiri V."/>
            <person name="Zhang X."/>
            <person name="Suruliraj S."/>
            <person name="Warren W."/>
            <person name="Chinwalla A."/>
            <person name="Mardis E.R."/>
            <person name="Wilson R.K."/>
        </authorList>
    </citation>
    <scope>NUCLEOTIDE SEQUENCE [LARGE SCALE GENOMIC DNA]</scope>
    <source>
        <strain evidence="6 7">ATCC 23685</strain>
    </source>
</reference>
<evidence type="ECO:0000256" key="3">
    <source>
        <dbReference type="ARBA" id="ARBA00022827"/>
    </source>
</evidence>
<dbReference type="GO" id="GO:0008115">
    <property type="term" value="F:sarcosine oxidase activity"/>
    <property type="evidence" value="ECO:0007669"/>
    <property type="project" value="TreeGrafter"/>
</dbReference>
<dbReference type="EMBL" id="ADGK01000211">
    <property type="protein sequence ID" value="EFE22542.1"/>
    <property type="molecule type" value="Genomic_DNA"/>
</dbReference>
<gene>
    <name evidence="6" type="ORF">EDWATA_02451</name>
</gene>
<dbReference type="Gene3D" id="3.30.9.10">
    <property type="entry name" value="D-Amino Acid Oxidase, subunit A, domain 2"/>
    <property type="match status" value="1"/>
</dbReference>
<dbReference type="InterPro" id="IPR006076">
    <property type="entry name" value="FAD-dep_OxRdtase"/>
</dbReference>
<name>D4F6R7_EDWTA</name>
<evidence type="ECO:0000256" key="4">
    <source>
        <dbReference type="ARBA" id="ARBA00023002"/>
    </source>
</evidence>
<dbReference type="NCBIfam" id="NF008425">
    <property type="entry name" value="PRK11259.1"/>
    <property type="match status" value="1"/>
</dbReference>
<evidence type="ECO:0000256" key="2">
    <source>
        <dbReference type="ARBA" id="ARBA00022630"/>
    </source>
</evidence>
<dbReference type="GO" id="GO:0005829">
    <property type="term" value="C:cytosol"/>
    <property type="evidence" value="ECO:0007669"/>
    <property type="project" value="TreeGrafter"/>
</dbReference>
<dbReference type="GO" id="GO:0050660">
    <property type="term" value="F:flavin adenine dinucleotide binding"/>
    <property type="evidence" value="ECO:0007669"/>
    <property type="project" value="InterPro"/>
</dbReference>
<evidence type="ECO:0000259" key="5">
    <source>
        <dbReference type="Pfam" id="PF01266"/>
    </source>
</evidence>
<comment type="caution">
    <text evidence="6">The sequence shown here is derived from an EMBL/GenBank/DDBJ whole genome shotgun (WGS) entry which is preliminary data.</text>
</comment>
<feature type="domain" description="FAD dependent oxidoreductase" evidence="5">
    <location>
        <begin position="9"/>
        <end position="353"/>
    </location>
</feature>
<dbReference type="SUPFAM" id="SSF51905">
    <property type="entry name" value="FAD/NAD(P)-binding domain"/>
    <property type="match status" value="1"/>
</dbReference>
<evidence type="ECO:0000313" key="7">
    <source>
        <dbReference type="Proteomes" id="UP000003692"/>
    </source>
</evidence>
<proteinExistence type="predicted"/>
<dbReference type="Pfam" id="PF01266">
    <property type="entry name" value="DAO"/>
    <property type="match status" value="1"/>
</dbReference>
<dbReference type="Proteomes" id="UP000003692">
    <property type="component" value="Unassembled WGS sequence"/>
</dbReference>
<dbReference type="InterPro" id="IPR045170">
    <property type="entry name" value="MTOX"/>
</dbReference>
<sequence>MTEAEMDYDLAIVGSGSVGAAAGYYAALAGLNVALFDRHSPPHRLGSHHGDTRLMRHTDAITPQYAALALRSQRLWLALEEISALPLFHRCGVLSLGPRHSAFMRGIQASAHQQGVTLDLLSREALVERWPTIRLPETYAALLEPDAGYLKCHLAIATLIEKAADLGARLHFDCPLHTLQAEGDGVRLCAPQGDWHARRVIVCAGSGTHSLLPALPLRIWCKPFAWYQAGASFSEARHFPALHTLTPQGRYFYSFPAVDGALKAGRYDGGLPIVPPAHCPSARDAREDEAIHDYLQQFLPQVGPCLRGEIASVASTPDDRLILDRLPGTSAIIVVAGLGSQGFKFAPALAELALALAHDEMPALDLSPFRLDRWGTPAH</sequence>